<gene>
    <name evidence="2" type="ORF">BS50DRAFT_356594</name>
</gene>
<keyword evidence="3" id="KW-1185">Reference proteome</keyword>
<protein>
    <recommendedName>
        <fullName evidence="4">Secreted protein</fullName>
    </recommendedName>
</protein>
<proteinExistence type="predicted"/>
<evidence type="ECO:0000313" key="3">
    <source>
        <dbReference type="Proteomes" id="UP000240883"/>
    </source>
</evidence>
<accession>A0A2T2NRP7</accession>
<dbReference type="AlphaFoldDB" id="A0A2T2NRP7"/>
<dbReference type="EMBL" id="KZ678134">
    <property type="protein sequence ID" value="PSN68064.1"/>
    <property type="molecule type" value="Genomic_DNA"/>
</dbReference>
<keyword evidence="1" id="KW-0732">Signal</keyword>
<sequence>MLPLACTRRGRPRPWLVCWLPLFSCLFSKHLPRLSCFSHQGTHQRLCSAVADGRTSSSCSICMQVYVLLRVIPSSPWPRNRHRTCPAHLPRIDCCFPCRDC</sequence>
<name>A0A2T2NRP7_CORCC</name>
<evidence type="ECO:0000313" key="2">
    <source>
        <dbReference type="EMBL" id="PSN68064.1"/>
    </source>
</evidence>
<feature type="chain" id="PRO_5015697945" description="Secreted protein" evidence="1">
    <location>
        <begin position="29"/>
        <end position="101"/>
    </location>
</feature>
<feature type="signal peptide" evidence="1">
    <location>
        <begin position="1"/>
        <end position="28"/>
    </location>
</feature>
<reference evidence="2 3" key="1">
    <citation type="journal article" date="2018" name="Front. Microbiol.">
        <title>Genome-Wide Analysis of Corynespora cassiicola Leaf Fall Disease Putative Effectors.</title>
        <authorList>
            <person name="Lopez D."/>
            <person name="Ribeiro S."/>
            <person name="Label P."/>
            <person name="Fumanal B."/>
            <person name="Venisse J.S."/>
            <person name="Kohler A."/>
            <person name="de Oliveira R.R."/>
            <person name="Labutti K."/>
            <person name="Lipzen A."/>
            <person name="Lail K."/>
            <person name="Bauer D."/>
            <person name="Ohm R.A."/>
            <person name="Barry K.W."/>
            <person name="Spatafora J."/>
            <person name="Grigoriev I.V."/>
            <person name="Martin F.M."/>
            <person name="Pujade-Renaud V."/>
        </authorList>
    </citation>
    <scope>NUCLEOTIDE SEQUENCE [LARGE SCALE GENOMIC DNA]</scope>
    <source>
        <strain evidence="2 3">Philippines</strain>
    </source>
</reference>
<evidence type="ECO:0008006" key="4">
    <source>
        <dbReference type="Google" id="ProtNLM"/>
    </source>
</evidence>
<organism evidence="2 3">
    <name type="scientific">Corynespora cassiicola Philippines</name>
    <dbReference type="NCBI Taxonomy" id="1448308"/>
    <lineage>
        <taxon>Eukaryota</taxon>
        <taxon>Fungi</taxon>
        <taxon>Dikarya</taxon>
        <taxon>Ascomycota</taxon>
        <taxon>Pezizomycotina</taxon>
        <taxon>Dothideomycetes</taxon>
        <taxon>Pleosporomycetidae</taxon>
        <taxon>Pleosporales</taxon>
        <taxon>Corynesporascaceae</taxon>
        <taxon>Corynespora</taxon>
    </lineage>
</organism>
<evidence type="ECO:0000256" key="1">
    <source>
        <dbReference type="SAM" id="SignalP"/>
    </source>
</evidence>
<dbReference type="Proteomes" id="UP000240883">
    <property type="component" value="Unassembled WGS sequence"/>
</dbReference>